<proteinExistence type="predicted"/>
<gene>
    <name evidence="3" type="ORF">GCM10009737_15170</name>
</gene>
<feature type="domain" description="Alpha/beta hydrolase fold-3" evidence="2">
    <location>
        <begin position="114"/>
        <end position="316"/>
    </location>
</feature>
<name>A0ABN2PBI6_9ACTN</name>
<evidence type="ECO:0000259" key="2">
    <source>
        <dbReference type="Pfam" id="PF07859"/>
    </source>
</evidence>
<evidence type="ECO:0000313" key="4">
    <source>
        <dbReference type="Proteomes" id="UP001501612"/>
    </source>
</evidence>
<organism evidence="3 4">
    <name type="scientific">Nocardioides lentus</name>
    <dbReference type="NCBI Taxonomy" id="338077"/>
    <lineage>
        <taxon>Bacteria</taxon>
        <taxon>Bacillati</taxon>
        <taxon>Actinomycetota</taxon>
        <taxon>Actinomycetes</taxon>
        <taxon>Propionibacteriales</taxon>
        <taxon>Nocardioidaceae</taxon>
        <taxon>Nocardioides</taxon>
    </lineage>
</organism>
<evidence type="ECO:0000313" key="3">
    <source>
        <dbReference type="EMBL" id="GAA1914740.1"/>
    </source>
</evidence>
<dbReference type="Pfam" id="PF07859">
    <property type="entry name" value="Abhydrolase_3"/>
    <property type="match status" value="1"/>
</dbReference>
<keyword evidence="1" id="KW-0378">Hydrolase</keyword>
<dbReference type="Proteomes" id="UP001501612">
    <property type="component" value="Unassembled WGS sequence"/>
</dbReference>
<keyword evidence="4" id="KW-1185">Reference proteome</keyword>
<dbReference type="Gene3D" id="3.40.50.1820">
    <property type="entry name" value="alpha/beta hydrolase"/>
    <property type="match status" value="1"/>
</dbReference>
<dbReference type="SUPFAM" id="SSF53474">
    <property type="entry name" value="alpha/beta-Hydrolases"/>
    <property type="match status" value="1"/>
</dbReference>
<dbReference type="InterPro" id="IPR029058">
    <property type="entry name" value="AB_hydrolase_fold"/>
</dbReference>
<evidence type="ECO:0000256" key="1">
    <source>
        <dbReference type="ARBA" id="ARBA00022801"/>
    </source>
</evidence>
<accession>A0ABN2PBI6</accession>
<dbReference type="PANTHER" id="PTHR48081">
    <property type="entry name" value="AB HYDROLASE SUPERFAMILY PROTEIN C4A8.06C"/>
    <property type="match status" value="1"/>
</dbReference>
<dbReference type="InterPro" id="IPR050300">
    <property type="entry name" value="GDXG_lipolytic_enzyme"/>
</dbReference>
<dbReference type="InterPro" id="IPR013094">
    <property type="entry name" value="AB_hydrolase_3"/>
</dbReference>
<sequence>MLPCLRLPPYVDHLRTWAEGGRPYAGPVPAPSLRHQLLAEVVPRLRRSAEVVDAEHERTTVLARKAARRPGLPTVATPGFARRFAVVTEEVDGASGPFPAWSITPRGVDPVRTILYCHGGGYVYPVDPFHVRYAARLGAATRSRVVLPGYPTAPEHTWRESRAGLLELAGRLLTGSLPVALVGDSAGGGLALALAQTLRDSARDTGAATPDRLLLHAPWVDLTMSSPDTERIAADDPWLFPGKAHVWARWWGGEGEDLARPELSPLFGDLDGLPPTLAFCGSRDMVSAGCRQLADRATTADWDLAYVERPGLIHVFGLLPGLPEARTALRMATEHLR</sequence>
<dbReference type="PANTHER" id="PTHR48081:SF8">
    <property type="entry name" value="ALPHA_BETA HYDROLASE FOLD-3 DOMAIN-CONTAINING PROTEIN-RELATED"/>
    <property type="match status" value="1"/>
</dbReference>
<reference evidence="3 4" key="1">
    <citation type="journal article" date="2019" name="Int. J. Syst. Evol. Microbiol.">
        <title>The Global Catalogue of Microorganisms (GCM) 10K type strain sequencing project: providing services to taxonomists for standard genome sequencing and annotation.</title>
        <authorList>
            <consortium name="The Broad Institute Genomics Platform"/>
            <consortium name="The Broad Institute Genome Sequencing Center for Infectious Disease"/>
            <person name="Wu L."/>
            <person name="Ma J."/>
        </authorList>
    </citation>
    <scope>NUCLEOTIDE SEQUENCE [LARGE SCALE GENOMIC DNA]</scope>
    <source>
        <strain evidence="3 4">JCM 14046</strain>
    </source>
</reference>
<protein>
    <recommendedName>
        <fullName evidence="2">Alpha/beta hydrolase fold-3 domain-containing protein</fullName>
    </recommendedName>
</protein>
<dbReference type="EMBL" id="BAAAMY010000004">
    <property type="protein sequence ID" value="GAA1914740.1"/>
    <property type="molecule type" value="Genomic_DNA"/>
</dbReference>
<comment type="caution">
    <text evidence="3">The sequence shown here is derived from an EMBL/GenBank/DDBJ whole genome shotgun (WGS) entry which is preliminary data.</text>
</comment>